<dbReference type="PANTHER" id="PTHR10133">
    <property type="entry name" value="DNA POLYMERASE I"/>
    <property type="match status" value="1"/>
</dbReference>
<evidence type="ECO:0000259" key="4">
    <source>
        <dbReference type="SMART" id="SM00482"/>
    </source>
</evidence>
<protein>
    <recommendedName>
        <fullName evidence="1">DNA-directed DNA polymerase</fullName>
        <ecNumber evidence="1">2.7.7.7</ecNumber>
    </recommendedName>
</protein>
<dbReference type="Gene3D" id="3.30.70.370">
    <property type="match status" value="1"/>
</dbReference>
<dbReference type="PRINTS" id="PR00868">
    <property type="entry name" value="DNAPOLI"/>
</dbReference>
<dbReference type="Proteomes" id="UP000596145">
    <property type="component" value="Chromosome"/>
</dbReference>
<dbReference type="Gene3D" id="1.10.150.20">
    <property type="entry name" value="5' to 3' exonuclease, C-terminal subdomain"/>
    <property type="match status" value="1"/>
</dbReference>
<evidence type="ECO:0000256" key="3">
    <source>
        <dbReference type="ARBA" id="ARBA00049244"/>
    </source>
</evidence>
<dbReference type="GO" id="GO:0006261">
    <property type="term" value="P:DNA-templated DNA replication"/>
    <property type="evidence" value="ECO:0007669"/>
    <property type="project" value="InterPro"/>
</dbReference>
<dbReference type="EC" id="2.7.7.7" evidence="1"/>
<accession>A0A7T4BN71</accession>
<keyword evidence="2" id="KW-0235">DNA replication</keyword>
<dbReference type="GeneID" id="92760525"/>
<dbReference type="RefSeq" id="WP_198481381.1">
    <property type="nucleotide sequence ID" value="NZ_CP066007.1"/>
</dbReference>
<dbReference type="GO" id="GO:0003887">
    <property type="term" value="F:DNA-directed DNA polymerase activity"/>
    <property type="evidence" value="ECO:0007669"/>
    <property type="project" value="UniProtKB-EC"/>
</dbReference>
<dbReference type="CDD" id="cd08642">
    <property type="entry name" value="DNA_pol_A_pol_I_A"/>
    <property type="match status" value="1"/>
</dbReference>
<reference evidence="5 6" key="1">
    <citation type="submission" date="2020-12" db="EMBL/GenBank/DDBJ databases">
        <title>FDA dAtabase for Regulatory Grade micrObial Sequences (FDA-ARGOS): Supporting development and validation of Infectious Disease Dx tests.</title>
        <authorList>
            <person name="Sproer C."/>
            <person name="Gronow S."/>
            <person name="Severitt S."/>
            <person name="Schroder I."/>
            <person name="Tallon L."/>
            <person name="Sadzewicz L."/>
            <person name="Zhao X."/>
            <person name="Boylan J."/>
            <person name="Ott S."/>
            <person name="Bowen H."/>
            <person name="Vavikolanu K."/>
            <person name="Mehta A."/>
            <person name="Aluvathingal J."/>
            <person name="Nadendla S."/>
            <person name="Lowell S."/>
            <person name="Myers T."/>
            <person name="Yan Y."/>
            <person name="Sichtig H."/>
        </authorList>
    </citation>
    <scope>NUCLEOTIDE SEQUENCE [LARGE SCALE GENOMIC DNA]</scope>
    <source>
        <strain evidence="5 6">FDAARGOS_1053</strain>
    </source>
</reference>
<comment type="catalytic activity">
    <reaction evidence="3">
        <text>DNA(n) + a 2'-deoxyribonucleoside 5'-triphosphate = DNA(n+1) + diphosphate</text>
        <dbReference type="Rhea" id="RHEA:22508"/>
        <dbReference type="Rhea" id="RHEA-COMP:17339"/>
        <dbReference type="Rhea" id="RHEA-COMP:17340"/>
        <dbReference type="ChEBI" id="CHEBI:33019"/>
        <dbReference type="ChEBI" id="CHEBI:61560"/>
        <dbReference type="ChEBI" id="CHEBI:173112"/>
        <dbReference type="EC" id="2.7.7.7"/>
    </reaction>
</comment>
<dbReference type="GO" id="GO:0006302">
    <property type="term" value="P:double-strand break repair"/>
    <property type="evidence" value="ECO:0007669"/>
    <property type="project" value="TreeGrafter"/>
</dbReference>
<dbReference type="EMBL" id="CP066007">
    <property type="protein sequence ID" value="QQB45344.1"/>
    <property type="molecule type" value="Genomic_DNA"/>
</dbReference>
<dbReference type="SMART" id="SM00482">
    <property type="entry name" value="POLAc"/>
    <property type="match status" value="1"/>
</dbReference>
<dbReference type="PANTHER" id="PTHR10133:SF27">
    <property type="entry name" value="DNA POLYMERASE NU"/>
    <property type="match status" value="1"/>
</dbReference>
<evidence type="ECO:0000256" key="1">
    <source>
        <dbReference type="ARBA" id="ARBA00012417"/>
    </source>
</evidence>
<dbReference type="SUPFAM" id="SSF53098">
    <property type="entry name" value="Ribonuclease H-like"/>
    <property type="match status" value="1"/>
</dbReference>
<evidence type="ECO:0000256" key="2">
    <source>
        <dbReference type="ARBA" id="ARBA00022705"/>
    </source>
</evidence>
<dbReference type="Pfam" id="PF00476">
    <property type="entry name" value="DNA_pol_A"/>
    <property type="match status" value="1"/>
</dbReference>
<proteinExistence type="predicted"/>
<sequence length="667" mass="74214">MGHSTQQVRTATKTLSIDIETYSSNDIAKGGAYRYADADDFQILLFAYSVDEGPVKLVDLAQGEKIPQAVIKALFDENVTKWAFNANFERVCLSRWARDAGILAPGEFLNPHGWRCTMVWAGALGLPVSLAKASEALGLEIEKMEEGKKLIQKFCVPHNREQASLFNPQRDPQNRPEDYPEDWKVFCEYNVRDVEVELGIREKLNPWPLEDWIWDQYATDQAINDNGIYIDLELAEQAVKADEHHHEQLSAEACEITGLANPNSVQQLRGWLEEQGQPLNSLAKAAIAEALETATGDVKRVLELRQELARSSVKKYRAMMRATCHDGRAHGLLQFYGAARTGRWAGRLIQVQNLPQNHLPDLATARGLIREGDADLVDLLYSSLPDTLSQLIRTAFIPRNGHKFIVADYNAIEARVLAWLSGQTSTLTAFEEGKDLYCHTASAMFGVPVEKHGINGHLRQKGKIAVLACGYGGGPGALKAMGALKMGIEEDELQPIVEDWRGANQMVTKYWDEVNRAAIKVIKTGKPQTVRGVEFTLDKHMMCITLPSGRRLHYPKAEIGENKWGNPSITFLGVGVNRKFQRIETYGGKLTENITQAVARDLLAHALTTVTDAGYRIVMHVHDEMVVDTPMDADIDTLCALMSQTPSWAAGLPVKADGYECAFYQKD</sequence>
<feature type="domain" description="DNA-directed DNA polymerase family A palm" evidence="4">
    <location>
        <begin position="389"/>
        <end position="633"/>
    </location>
</feature>
<name>A0A7T4BN71_9CORY</name>
<evidence type="ECO:0000313" key="6">
    <source>
        <dbReference type="Proteomes" id="UP000596145"/>
    </source>
</evidence>
<evidence type="ECO:0000313" key="5">
    <source>
        <dbReference type="EMBL" id="QQB45344.1"/>
    </source>
</evidence>
<gene>
    <name evidence="5" type="ORF">I6I10_07305</name>
</gene>
<dbReference type="GO" id="GO:0003677">
    <property type="term" value="F:DNA binding"/>
    <property type="evidence" value="ECO:0007669"/>
    <property type="project" value="InterPro"/>
</dbReference>
<dbReference type="InterPro" id="IPR043502">
    <property type="entry name" value="DNA/RNA_pol_sf"/>
</dbReference>
<dbReference type="InterPro" id="IPR001098">
    <property type="entry name" value="DNA-dir_DNA_pol_A_palm_dom"/>
</dbReference>
<dbReference type="InterPro" id="IPR012337">
    <property type="entry name" value="RNaseH-like_sf"/>
</dbReference>
<dbReference type="AlphaFoldDB" id="A0A7T4BN71"/>
<dbReference type="InterPro" id="IPR002298">
    <property type="entry name" value="DNA_polymerase_A"/>
</dbReference>
<dbReference type="SUPFAM" id="SSF56672">
    <property type="entry name" value="DNA/RNA polymerases"/>
    <property type="match status" value="1"/>
</dbReference>
<organism evidence="5 6">
    <name type="scientific">Corynebacterium glucuronolyticum</name>
    <dbReference type="NCBI Taxonomy" id="39791"/>
    <lineage>
        <taxon>Bacteria</taxon>
        <taxon>Bacillati</taxon>
        <taxon>Actinomycetota</taxon>
        <taxon>Actinomycetes</taxon>
        <taxon>Mycobacteriales</taxon>
        <taxon>Corynebacteriaceae</taxon>
        <taxon>Corynebacterium</taxon>
    </lineage>
</organism>